<dbReference type="PANTHER" id="PTHR10161:SF14">
    <property type="entry name" value="TARTRATE-RESISTANT ACID PHOSPHATASE TYPE 5"/>
    <property type="match status" value="1"/>
</dbReference>
<dbReference type="InterPro" id="IPR004843">
    <property type="entry name" value="Calcineurin-like_PHP"/>
</dbReference>
<accession>A0A0V0QQH2</accession>
<sequence length="325" mass="37563">MIEINNFQQKIFQINKNKNKKWVFNEEIQKTLTVMLVGDYGTTEQLQEVAAVKLNEVSEQINAEFILGMGDNFYNPNGVFGVEDPSWETHWASVYQKKSYLKNLKWYGTIGNHDYGNVGLYSEFQYRKYGWVIEDFFWTHTAKVAGMNIAFVHVDTSFLAYGVEGQSTKEQMKYYFIDQGWVNDDQILDLVEQQLKKYKNYDWIIAMGHHHVGYSCYPVLNTGKLVPLFEKYNVDAYLSGHSHSLSYSQNNGMAYALSGAAGGEAYDNECAVSNPFWSKGMVLGFMGMEISQDLLTFTAYYREIESDYEDWKTLTFPSSKRKEKI</sequence>
<evidence type="ECO:0000313" key="4">
    <source>
        <dbReference type="EMBL" id="KRX04507.1"/>
    </source>
</evidence>
<keyword evidence="1" id="KW-0732">Signal</keyword>
<protein>
    <recommendedName>
        <fullName evidence="3">Calcineurin-like phosphoesterase domain-containing protein</fullName>
    </recommendedName>
</protein>
<proteinExistence type="predicted"/>
<organism evidence="4 5">
    <name type="scientific">Pseudocohnilembus persalinus</name>
    <name type="common">Ciliate</name>
    <dbReference type="NCBI Taxonomy" id="266149"/>
    <lineage>
        <taxon>Eukaryota</taxon>
        <taxon>Sar</taxon>
        <taxon>Alveolata</taxon>
        <taxon>Ciliophora</taxon>
        <taxon>Intramacronucleata</taxon>
        <taxon>Oligohymenophorea</taxon>
        <taxon>Scuticociliatia</taxon>
        <taxon>Philasterida</taxon>
        <taxon>Pseudocohnilembidae</taxon>
        <taxon>Pseudocohnilembus</taxon>
    </lineage>
</organism>
<dbReference type="InterPro" id="IPR029052">
    <property type="entry name" value="Metallo-depent_PP-like"/>
</dbReference>
<evidence type="ECO:0000256" key="2">
    <source>
        <dbReference type="ARBA" id="ARBA00022801"/>
    </source>
</evidence>
<feature type="domain" description="Calcineurin-like phosphoesterase" evidence="3">
    <location>
        <begin position="33"/>
        <end position="244"/>
    </location>
</feature>
<keyword evidence="2" id="KW-0378">Hydrolase</keyword>
<evidence type="ECO:0000313" key="5">
    <source>
        <dbReference type="Proteomes" id="UP000054937"/>
    </source>
</evidence>
<reference evidence="4 5" key="1">
    <citation type="journal article" date="2015" name="Sci. Rep.">
        <title>Genome of the facultative scuticociliatosis pathogen Pseudocohnilembus persalinus provides insight into its virulence through horizontal gene transfer.</title>
        <authorList>
            <person name="Xiong J."/>
            <person name="Wang G."/>
            <person name="Cheng J."/>
            <person name="Tian M."/>
            <person name="Pan X."/>
            <person name="Warren A."/>
            <person name="Jiang C."/>
            <person name="Yuan D."/>
            <person name="Miao W."/>
        </authorList>
    </citation>
    <scope>NUCLEOTIDE SEQUENCE [LARGE SCALE GENOMIC DNA]</scope>
    <source>
        <strain evidence="4">36N120E</strain>
    </source>
</reference>
<dbReference type="Proteomes" id="UP000054937">
    <property type="component" value="Unassembled WGS sequence"/>
</dbReference>
<comment type="caution">
    <text evidence="4">The sequence shown here is derived from an EMBL/GenBank/DDBJ whole genome shotgun (WGS) entry which is preliminary data.</text>
</comment>
<dbReference type="SUPFAM" id="SSF56300">
    <property type="entry name" value="Metallo-dependent phosphatases"/>
    <property type="match status" value="1"/>
</dbReference>
<dbReference type="AlphaFoldDB" id="A0A0V0QQH2"/>
<dbReference type="GO" id="GO:0016787">
    <property type="term" value="F:hydrolase activity"/>
    <property type="evidence" value="ECO:0007669"/>
    <property type="project" value="UniProtKB-KW"/>
</dbReference>
<dbReference type="EMBL" id="LDAU01000114">
    <property type="protein sequence ID" value="KRX04507.1"/>
    <property type="molecule type" value="Genomic_DNA"/>
</dbReference>
<dbReference type="Pfam" id="PF00149">
    <property type="entry name" value="Metallophos"/>
    <property type="match status" value="1"/>
</dbReference>
<evidence type="ECO:0000259" key="3">
    <source>
        <dbReference type="Pfam" id="PF00149"/>
    </source>
</evidence>
<dbReference type="Gene3D" id="3.60.21.10">
    <property type="match status" value="1"/>
</dbReference>
<evidence type="ECO:0000256" key="1">
    <source>
        <dbReference type="ARBA" id="ARBA00022729"/>
    </source>
</evidence>
<dbReference type="FunCoup" id="A0A0V0QQH2">
    <property type="interactions" value="1"/>
</dbReference>
<dbReference type="InterPro" id="IPR051558">
    <property type="entry name" value="Metallophosphoesterase_PAP"/>
</dbReference>
<dbReference type="OMA" id="KNKMIVT"/>
<dbReference type="InParanoid" id="A0A0V0QQH2"/>
<gene>
    <name evidence="4" type="ORF">PPERSA_04322</name>
</gene>
<keyword evidence="5" id="KW-1185">Reference proteome</keyword>
<dbReference type="PANTHER" id="PTHR10161">
    <property type="entry name" value="TARTRATE-RESISTANT ACID PHOSPHATASE TYPE 5"/>
    <property type="match status" value="1"/>
</dbReference>
<name>A0A0V0QQH2_PSEPJ</name>
<dbReference type="OrthoDB" id="411211at2759"/>